<evidence type="ECO:0000313" key="4">
    <source>
        <dbReference type="Proteomes" id="UP000219559"/>
    </source>
</evidence>
<dbReference type="NCBIfam" id="TIGR04131">
    <property type="entry name" value="Bac_Flav_CTERM"/>
    <property type="match status" value="1"/>
</dbReference>
<dbReference type="InterPro" id="IPR026341">
    <property type="entry name" value="T9SS_type_B"/>
</dbReference>
<gene>
    <name evidence="3" type="ORF">B7P33_04665</name>
</gene>
<dbReference type="EMBL" id="NBWU01000001">
    <property type="protein sequence ID" value="PCE66594.1"/>
    <property type="molecule type" value="Genomic_DNA"/>
</dbReference>
<comment type="caution">
    <text evidence="3">The sequence shown here is derived from an EMBL/GenBank/DDBJ whole genome shotgun (WGS) entry which is preliminary data.</text>
</comment>
<accession>A0A2A4GF05</accession>
<evidence type="ECO:0000256" key="1">
    <source>
        <dbReference type="SAM" id="MobiDB-lite"/>
    </source>
</evidence>
<evidence type="ECO:0000313" key="3">
    <source>
        <dbReference type="EMBL" id="PCE66594.1"/>
    </source>
</evidence>
<evidence type="ECO:0000259" key="2">
    <source>
        <dbReference type="Pfam" id="PF26628"/>
    </source>
</evidence>
<name>A0A2A4GF05_9FLAO</name>
<dbReference type="RefSeq" id="WP_097442115.1">
    <property type="nucleotide sequence ID" value="NZ_NBWU01000001.1"/>
</dbReference>
<protein>
    <recommendedName>
        <fullName evidence="2">DUF8202 domain-containing protein</fullName>
    </recommendedName>
</protein>
<feature type="region of interest" description="Disordered" evidence="1">
    <location>
        <begin position="256"/>
        <end position="285"/>
    </location>
</feature>
<sequence length="3947" mass="418906">MMNPISTVLRQKCHIILKKTHYHRGKPMQLGLFFFLWISTLLFTSLWAQQVNGYAKVDGISAQTLFVSSVDETFDTFEDGETILIIQTQDDVIGTNTNNDVNFGDLADIQSAGLFEFVTIATHTETGGLPQSITLSSPLLNNYNTGPNSTLQIVTFPNLGNNYTTTANITAQAWDGDKGGIVAFEVGTLNLAHNIDVSVQGFRGAMPNSGSSSFCQPSVYITTTGAIIADKGEGIYKDTDPNFAAGRAKILTGGGGGSSHNGGGGGGGNFTAGGPSGPGWSCGTQHAGGHGGIGLTNQYTNTPTKLFFGGGAGAGEDNNLQSGTPGNGGGIIYVKAESIITPNGCTGGQILADGGHSTNHGNDGQAGGGAGGTIVLDVRNWTINAVCPMTISASGGNGGHVLSGAKHGGGGGGGLGALYFAYDPPPTNTIIRNEPGAGGLNCATSSCDSAESGVDGNGLFTNYKQGPAAIPGAALWVKANQTNSLTLIGNEVNSWADVSGNTSITTQASTAPSNLITLQQNVVNFNPSVQFMEGHTGLLGHAPANNWDGELTAYIIALNTSHNNHVHPYYTVFSSDRKEFYSNSNLGYHLDSNGMVPAVTPAAATTEPSVVSLTYIGGNSTGAALNGSGGFTNNANLITTTLGNNIMAASGDFGIGKYTAGNVFQERNFIGDILEIIVYPQNHLNQNDSRLSISSYLALKYGITLDQTNAQNYVSSNENVFMWNATQAGNYNHDIFGIGRDDNSELHQKISKSVNSCTILTASTSTDFTNPNQEASRTNVGTPGTDDLVFATFANNGDDISFQTNELPASRPPHYNVRIGREWQVQKTNFSQEIHLQFDGFDTQWSVFVSNNPNFSTTHYTAPLDANGRVNISHANLPDGAYITLAGFSASLDGSETHDLQICGSDLLLQAETGYTNYEWFQDQNGNNQIDGSDSPLNDGDPDNDASTMTVTNAGTYMVRKSNGAGCATFLEIFNVTPFDNTTDLIVDYLRALNADSDPNNDYSGEIVQCSVDGSELARIFLCGSADTQLLDLTVSGTATVHWEKLDESSCGAASLNCPNTNSACTWNQVAAGSSYTANDPGKFRVVITDANGCSSRSYFDVFRNELNFGHDSQDMLCGNDGYINITGIGSGYGYQLVNAVSQAILVPYSAQNGPNFTIGTAGTYKVQITQLNPLDNTPITDACIFETPNIQIEERPMDMQVQGNIDTCDGNSSIEVTINNLNPNYTFELYTDNGSGSAGTLIDTETASVSNNYTFDNLNFGNYVIVGKTEDGCEETQTYSLVSTVVPISVSAVVNKNIDCSDAQITLTGLGGDLSTFPQIRYAIWSINGTDVYPGGVTNVPSADWQTNPVFNVARGDEGNYTFVAVDSNLCYAISNPVTITDLGDLSHAISLDTPASCGGGSGVISLTANGGTAPYQYSIDGGTTFQNSPTFTNLTSGTYDVLVIDSGTCASGESFEIPGGKNFTANATVIQDATCRADGQSIVRFTNVNGGTAPYSFSYDGGLNFTTDTERLMPPGNYVMVAQDAAGCELQINVTTPVLPTVPNITPTITYNCDGTGNVSFSNDQPTYEYRYARNGMENSPDPADPNFSNVPVGNHTFTASYRLNDLDYSVLLLDTFGTGPNIESPETLGYTFEDQVGPGAHINDYEYSVTSYIEYPFGQWLRPTDHTANDPNGRYLVINIGSPQPGQVIYKKSISDILPNQPLEISLAAINLLQSGSTGLRPDLVVQARIPNTTTVVGEVRTNNIPKDDVWHTYSFTLDPGVNTSLDFVIISEKIGNFGNDVAIDDIMVRQLPQSCWQDIDFPITIEAGRGFDAQLVSVTDAGCDNGGGSVTFTVANFDSVNGFEYSFDNGTTWNGPHTTSPFTTPATLSAGAYNLIIRNMGSADCDVLLNPTVNQTPSLQVAAQINREVSCTDKGILEAIPLAPATDFGGTPPYEYSLQDDLGTTLVAFPNPTGPIFNNLDPGTYRILIRDARYVPGNSCEAQSALITLNPTDPVTFDAVPSACYSGANDGSITITVNSGNGGYQYRLNTGPWITPSPAAASYTFTNLANDTYVVSVRDASGCEDSDTNVVVPTQLVVDTQLTHPTYCDGVQTDGNITINASGGKGAYTYAVVNDGISPSPTDFSPTNNVVSITNALAGTYDVYVRDDNGNTNHCEVIVQDLVISAAVEWEMAYTVNAPNCNGETGSIEIQLQNTSAITLSPAEIAQIGPFEYEVSFAGGAVIETVSNISALTQLFANLNGGTNYDIRVSNSIGCTLTETNINMPDPVALSANLHTILPSSCGMATGFEFQAVTAPAGSTLEYSIDAGTTWQTDEEFFTVTSGNAIFPSIRTVDGSSNTLCRLDFPRYTLEFPLDDLDISISTLVVNCNDLQVTVLGTAGNPNYTYTYSEDPTNFDPNTATWTPAQAAGVPYTFTNLIPGKTYVFYVRDGQDLTAGVDPGCTRQSNVNVSQLIIDNNQMPILITPTITDSCDGLANGEISYSIAPDVAEPQMRWEFYQVGVATPLQVSTGPGQTATTGGRTAFVNTLNFTGLATEDYFLQVTMIDGSDTETCISASENNFVNELPEMTANASVLRNISCNQPGLIQMSNLNGGNGSYTFTITGPPTFTTISNIVQNPIAIPAGSPAGTYTIQVNDTSGNNCSVVTAPTVSMTLTPSPTITSVTAANCSGTIEITAVGNSATGPLRYALVPDAAPIPTSFEANGGIFSNVSPGDWDVYVIDGNGCISPAASILAYPVLSAQTTLTQQLSCGVGPTYTSQPATIHIEALAGSGDYEYEISGASTVARADFPTSPAFDYQTLASGNHVISVYDKNLPACPPRVFTVNLPVPEVPNFSLSKTDETCFNAEDGTISWTETSNSVSPLTYELRYNDVGNTLVPPANFTENLAIQTFSDLAPGDYIVRAIGTNGCPQDSPVITINDVPEIQITGVGLIPFTCSSGNTPGLAQIQVNTVTGGSGNYLRYEFLDASNTSLQNGSNSVFNVLDTAGGTFTINVYDDKGCMGTTTASIPAMDLLLTPTINLDPADRISCIQSTERITITAHGSITDSSVGPHDYSFTWIGSSPLETNTNGIFANLPEGNHAFSVTNVLTGCSTTVYHTVNAPDTFDIEIDKISDVVCHGTQSGEISFEMFNTAYTGNVDWTVYDALGAVVYSGTDLASTQITGIMLEVGTYRVEMVQQNYPSCTESRNITITGPDAPLTVTGQQMANVQCSNDQGVLFIEPQGGIAPYTITLSSGSFTTTQTDVYASNFNGLSAGTYDVEVVDNAGCSITQNAIETLALPEAIVASLNIDTPLICFGGTNAILSANISSTPTGTVRYYLNRWNTAGTQIDQTSVSQLSNTFYNLTAGYYSITMIDDALCETEVGPIEIVNPNEVVASLVRTSPLSCHTDAELTLTANGGANPGGGYEYSEDGINFTPMNGGNTHTFTVRDGDFRYYVRDVNGCEPILSNQISETELRPLTISIDDSAAVLGCAGDATATLHATADGGMGDYSYELYTDASLSGSVLQSNTTGIFQGLAAYTYYVKVLSGDCVADSGPTVIEDPLPLELTENTTQISCFDAADGRIELNLSGGSGNYQYAISPNLDQFDDESVFENLDVGTYTVIAQDSNGCFASLEIEITQPEELVITGDAQAEICAGDANGLIQVQINGGTAPYRTAINSNNEADFVDDRLQFNDLAGGTYVIFVRDANNCEANIALTVNPGVNLDAEVVPVYSCTGVLPTNRMSVRLLDVSVATEVMYGLDTTDPSEMVLVPDFENLTAGTHFLTIAHSNGCVQSVDFEVDSFEALGLSAENTNINEITLTATGGSPDYSYALNDGPFQAEPVFLIKETATHVLTVRDALGCETQVSIFVEFFDIEFPNFFTPNHDGENDVWKPLHMEPHANIIVKVYDRFGRCVHTMGRDDSGWEGLYQDTKMPTGDYWYVVKLNGEEDDREFVGHFTLYR</sequence>
<feature type="domain" description="DUF8202" evidence="2">
    <location>
        <begin position="691"/>
        <end position="880"/>
    </location>
</feature>
<feature type="compositionally biased region" description="Polar residues" evidence="1">
    <location>
        <begin position="923"/>
        <end position="936"/>
    </location>
</feature>
<dbReference type="Pfam" id="PF13573">
    <property type="entry name" value="SprB"/>
    <property type="match status" value="4"/>
</dbReference>
<dbReference type="Proteomes" id="UP000219559">
    <property type="component" value="Unassembled WGS sequence"/>
</dbReference>
<feature type="region of interest" description="Disordered" evidence="1">
    <location>
        <begin position="923"/>
        <end position="945"/>
    </location>
</feature>
<keyword evidence="4" id="KW-1185">Reference proteome</keyword>
<dbReference type="Pfam" id="PF13585">
    <property type="entry name" value="CHU_C"/>
    <property type="match status" value="1"/>
</dbReference>
<feature type="compositionally biased region" description="Gly residues" evidence="1">
    <location>
        <begin position="256"/>
        <end position="277"/>
    </location>
</feature>
<dbReference type="OrthoDB" id="607469at2"/>
<proteinExistence type="predicted"/>
<dbReference type="InterPro" id="IPR058515">
    <property type="entry name" value="DUF8202"/>
</dbReference>
<organism evidence="3 4">
    <name type="scientific">Sediminicola luteus</name>
    <dbReference type="NCBI Taxonomy" id="319238"/>
    <lineage>
        <taxon>Bacteria</taxon>
        <taxon>Pseudomonadati</taxon>
        <taxon>Bacteroidota</taxon>
        <taxon>Flavobacteriia</taxon>
        <taxon>Flavobacteriales</taxon>
        <taxon>Flavobacteriaceae</taxon>
        <taxon>Sediminicola</taxon>
    </lineage>
</organism>
<reference evidence="3 4" key="1">
    <citation type="submission" date="2017-04" db="EMBL/GenBank/DDBJ databases">
        <title>A new member of the family Flavobacteriaceae isolated from ascidians.</title>
        <authorList>
            <person name="Chen L."/>
        </authorList>
    </citation>
    <scope>NUCLEOTIDE SEQUENCE [LARGE SCALE GENOMIC DNA]</scope>
    <source>
        <strain evidence="3 4">HQA918</strain>
    </source>
</reference>
<dbReference type="Pfam" id="PF26628">
    <property type="entry name" value="DUF8202"/>
    <property type="match status" value="1"/>
</dbReference>
<dbReference type="InterPro" id="IPR025667">
    <property type="entry name" value="SprB_repeat"/>
</dbReference>